<sequence length="114" mass="13252">MESQPLDNRCKITYQGKELLKYVSEELPMPPDPNLVPQQHQPHLPELHAFRSKSRGEEPGGDSLLEGTSKESMQSIPHYLQIKEILLSSDQEFLPCHIMDEHWKFYAECEELTF</sequence>
<gene>
    <name evidence="1" type="ORF">MJG53_008006</name>
</gene>
<organism evidence="1 2">
    <name type="scientific">Ovis ammon polii x Ovis aries</name>
    <dbReference type="NCBI Taxonomy" id="2918886"/>
    <lineage>
        <taxon>Eukaryota</taxon>
        <taxon>Metazoa</taxon>
        <taxon>Chordata</taxon>
        <taxon>Craniata</taxon>
        <taxon>Vertebrata</taxon>
        <taxon>Euteleostomi</taxon>
        <taxon>Mammalia</taxon>
        <taxon>Eutheria</taxon>
        <taxon>Laurasiatheria</taxon>
        <taxon>Artiodactyla</taxon>
        <taxon>Ruminantia</taxon>
        <taxon>Pecora</taxon>
        <taxon>Bovidae</taxon>
        <taxon>Caprinae</taxon>
        <taxon>Ovis</taxon>
    </lineage>
</organism>
<comment type="caution">
    <text evidence="1">The sequence shown here is derived from an EMBL/GenBank/DDBJ whole genome shotgun (WGS) entry which is preliminary data.</text>
</comment>
<evidence type="ECO:0000313" key="2">
    <source>
        <dbReference type="Proteomes" id="UP001057279"/>
    </source>
</evidence>
<protein>
    <submittedName>
        <fullName evidence="1">Uncharacterized protein</fullName>
    </submittedName>
</protein>
<reference evidence="1" key="1">
    <citation type="submission" date="2022-03" db="EMBL/GenBank/DDBJ databases">
        <title>Genomic analyses of argali, domestic sheep and their hybrids provide insights into chromosomal evolution, heterosis and genetic basis of agronomic traits.</title>
        <authorList>
            <person name="Li M."/>
        </authorList>
    </citation>
    <scope>NUCLEOTIDE SEQUENCE</scope>
    <source>
        <strain evidence="1">F1 hybrid</strain>
    </source>
</reference>
<dbReference type="EMBL" id="CM043032">
    <property type="protein sequence ID" value="KAI4582793.1"/>
    <property type="molecule type" value="Genomic_DNA"/>
</dbReference>
<keyword evidence="2" id="KW-1185">Reference proteome</keyword>
<proteinExistence type="predicted"/>
<evidence type="ECO:0000313" key="1">
    <source>
        <dbReference type="EMBL" id="KAI4582793.1"/>
    </source>
</evidence>
<name>A0ACB9UZ70_9CETA</name>
<dbReference type="Proteomes" id="UP001057279">
    <property type="component" value="Linkage Group LG07"/>
</dbReference>
<accession>A0ACB9UZ70</accession>